<dbReference type="Proteomes" id="UP000017836">
    <property type="component" value="Unassembled WGS sequence"/>
</dbReference>
<keyword evidence="1 2" id="KW-0677">Repeat</keyword>
<dbReference type="InterPro" id="IPR040217">
    <property type="entry name" value="ACR1-12"/>
</dbReference>
<evidence type="ECO:0000256" key="1">
    <source>
        <dbReference type="ARBA" id="ARBA00022737"/>
    </source>
</evidence>
<dbReference type="Gramene" id="ERN18439">
    <property type="protein sequence ID" value="ERN18439"/>
    <property type="gene ID" value="AMTR_s00190p00014490"/>
</dbReference>
<keyword evidence="4" id="KW-1185">Reference proteome</keyword>
<evidence type="ECO:0000313" key="3">
    <source>
        <dbReference type="EMBL" id="ERN18439.1"/>
    </source>
</evidence>
<comment type="function">
    <text evidence="2">Binds amino acids.</text>
</comment>
<accession>U5D7J3</accession>
<dbReference type="HOGENOM" id="CLU_2253778_0_0_1"/>
<dbReference type="PANTHER" id="PTHR31096">
    <property type="entry name" value="ACT DOMAIN-CONTAINING PROTEIN ACR4-RELATED"/>
    <property type="match status" value="1"/>
</dbReference>
<organism evidence="3 4">
    <name type="scientific">Amborella trichopoda</name>
    <dbReference type="NCBI Taxonomy" id="13333"/>
    <lineage>
        <taxon>Eukaryota</taxon>
        <taxon>Viridiplantae</taxon>
        <taxon>Streptophyta</taxon>
        <taxon>Embryophyta</taxon>
        <taxon>Tracheophyta</taxon>
        <taxon>Spermatophyta</taxon>
        <taxon>Magnoliopsida</taxon>
        <taxon>Amborellales</taxon>
        <taxon>Amborellaceae</taxon>
        <taxon>Amborella</taxon>
    </lineage>
</organism>
<reference evidence="4" key="1">
    <citation type="journal article" date="2013" name="Science">
        <title>The Amborella genome and the evolution of flowering plants.</title>
        <authorList>
            <consortium name="Amborella Genome Project"/>
        </authorList>
    </citation>
    <scope>NUCLEOTIDE SEQUENCE [LARGE SCALE GENOMIC DNA]</scope>
</reference>
<name>U5D7J3_AMBTC</name>
<sequence>MMIREQRPWVGLGMTHIERRLHQMMFTDRDYERKGCGERGYSVVSVSCEDRPKLLLDVVCTLTDMDYVVFYGMVDTKRVQEFYKRHTDRYPVLYEVERQNGASL</sequence>
<dbReference type="AlphaFoldDB" id="U5D7J3"/>
<protein>
    <recommendedName>
        <fullName evidence="2">ACT domain-containing protein ACR</fullName>
    </recommendedName>
    <alternativeName>
        <fullName evidence="2">Protein ACT DOMAIN REPEATS</fullName>
    </alternativeName>
</protein>
<dbReference type="PANTHER" id="PTHR31096:SF6">
    <property type="entry name" value="ACT DOMAIN-CONTAINING PROTEIN ACR8"/>
    <property type="match status" value="1"/>
</dbReference>
<gene>
    <name evidence="3" type="ORF">AMTR_s00190p00014490</name>
</gene>
<proteinExistence type="predicted"/>
<evidence type="ECO:0000256" key="2">
    <source>
        <dbReference type="RuleBase" id="RU369043"/>
    </source>
</evidence>
<evidence type="ECO:0000313" key="4">
    <source>
        <dbReference type="Proteomes" id="UP000017836"/>
    </source>
</evidence>
<dbReference type="EMBL" id="KI392107">
    <property type="protein sequence ID" value="ERN18439.1"/>
    <property type="molecule type" value="Genomic_DNA"/>
</dbReference>
<dbReference type="GO" id="GO:0016597">
    <property type="term" value="F:amino acid binding"/>
    <property type="evidence" value="ECO:0007669"/>
    <property type="project" value="UniProtKB-UniRule"/>
</dbReference>